<accession>A0A251V9N4</accession>
<feature type="region of interest" description="Disordered" evidence="1">
    <location>
        <begin position="1"/>
        <end position="34"/>
    </location>
</feature>
<protein>
    <submittedName>
        <fullName evidence="3">Uncharacterized protein</fullName>
    </submittedName>
</protein>
<evidence type="ECO:0000313" key="4">
    <source>
        <dbReference type="Proteomes" id="UP000215914"/>
    </source>
</evidence>
<gene>
    <name evidence="3" type="ORF">HannXRQ_Chr03g0085341</name>
</gene>
<keyword evidence="2" id="KW-0812">Transmembrane</keyword>
<proteinExistence type="predicted"/>
<dbReference type="Proteomes" id="UP000215914">
    <property type="component" value="Chromosome 3"/>
</dbReference>
<keyword evidence="2" id="KW-1133">Transmembrane helix</keyword>
<organism evidence="3 4">
    <name type="scientific">Helianthus annuus</name>
    <name type="common">Common sunflower</name>
    <dbReference type="NCBI Taxonomy" id="4232"/>
    <lineage>
        <taxon>Eukaryota</taxon>
        <taxon>Viridiplantae</taxon>
        <taxon>Streptophyta</taxon>
        <taxon>Embryophyta</taxon>
        <taxon>Tracheophyta</taxon>
        <taxon>Spermatophyta</taxon>
        <taxon>Magnoliopsida</taxon>
        <taxon>eudicotyledons</taxon>
        <taxon>Gunneridae</taxon>
        <taxon>Pentapetalae</taxon>
        <taxon>asterids</taxon>
        <taxon>campanulids</taxon>
        <taxon>Asterales</taxon>
        <taxon>Asteraceae</taxon>
        <taxon>Asteroideae</taxon>
        <taxon>Heliantheae alliance</taxon>
        <taxon>Heliantheae</taxon>
        <taxon>Helianthus</taxon>
    </lineage>
</organism>
<dbReference type="AlphaFoldDB" id="A0A251V9N4"/>
<sequence>MVGMSRQQEVGGGNQRLSAAHQRTNRRHQGGRISILERRTKEKESHILQIRFFGLFAALICFVRSIIE</sequence>
<keyword evidence="2" id="KW-0472">Membrane</keyword>
<dbReference type="EMBL" id="CM007892">
    <property type="protein sequence ID" value="OTG32320.1"/>
    <property type="molecule type" value="Genomic_DNA"/>
</dbReference>
<keyword evidence="4" id="KW-1185">Reference proteome</keyword>
<name>A0A251V9N4_HELAN</name>
<evidence type="ECO:0000256" key="2">
    <source>
        <dbReference type="SAM" id="Phobius"/>
    </source>
</evidence>
<feature type="transmembrane region" description="Helical" evidence="2">
    <location>
        <begin position="48"/>
        <end position="67"/>
    </location>
</feature>
<evidence type="ECO:0000313" key="3">
    <source>
        <dbReference type="EMBL" id="OTG32320.1"/>
    </source>
</evidence>
<evidence type="ECO:0000256" key="1">
    <source>
        <dbReference type="SAM" id="MobiDB-lite"/>
    </source>
</evidence>
<dbReference type="InParanoid" id="A0A251V9N4"/>
<reference evidence="4" key="1">
    <citation type="journal article" date="2017" name="Nature">
        <title>The sunflower genome provides insights into oil metabolism, flowering and Asterid evolution.</title>
        <authorList>
            <person name="Badouin H."/>
            <person name="Gouzy J."/>
            <person name="Grassa C.J."/>
            <person name="Murat F."/>
            <person name="Staton S.E."/>
            <person name="Cottret L."/>
            <person name="Lelandais-Briere C."/>
            <person name="Owens G.L."/>
            <person name="Carrere S."/>
            <person name="Mayjonade B."/>
            <person name="Legrand L."/>
            <person name="Gill N."/>
            <person name="Kane N.C."/>
            <person name="Bowers J.E."/>
            <person name="Hubner S."/>
            <person name="Bellec A."/>
            <person name="Berard A."/>
            <person name="Berges H."/>
            <person name="Blanchet N."/>
            <person name="Boniface M.C."/>
            <person name="Brunel D."/>
            <person name="Catrice O."/>
            <person name="Chaidir N."/>
            <person name="Claudel C."/>
            <person name="Donnadieu C."/>
            <person name="Faraut T."/>
            <person name="Fievet G."/>
            <person name="Helmstetter N."/>
            <person name="King M."/>
            <person name="Knapp S.J."/>
            <person name="Lai Z."/>
            <person name="Le Paslier M.C."/>
            <person name="Lippi Y."/>
            <person name="Lorenzon L."/>
            <person name="Mandel J.R."/>
            <person name="Marage G."/>
            <person name="Marchand G."/>
            <person name="Marquand E."/>
            <person name="Bret-Mestries E."/>
            <person name="Morien E."/>
            <person name="Nambeesan S."/>
            <person name="Nguyen T."/>
            <person name="Pegot-Espagnet P."/>
            <person name="Pouilly N."/>
            <person name="Raftis F."/>
            <person name="Sallet E."/>
            <person name="Schiex T."/>
            <person name="Thomas J."/>
            <person name="Vandecasteele C."/>
            <person name="Vares D."/>
            <person name="Vear F."/>
            <person name="Vautrin S."/>
            <person name="Crespi M."/>
            <person name="Mangin B."/>
            <person name="Burke J.M."/>
            <person name="Salse J."/>
            <person name="Munos S."/>
            <person name="Vincourt P."/>
            <person name="Rieseberg L.H."/>
            <person name="Langlade N.B."/>
        </authorList>
    </citation>
    <scope>NUCLEOTIDE SEQUENCE [LARGE SCALE GENOMIC DNA]</scope>
    <source>
        <strain evidence="4">cv. SF193</strain>
    </source>
</reference>